<dbReference type="Pfam" id="PF00639">
    <property type="entry name" value="Rotamase"/>
    <property type="match status" value="1"/>
</dbReference>
<evidence type="ECO:0000313" key="6">
    <source>
        <dbReference type="EMBL" id="BDU49468.1"/>
    </source>
</evidence>
<dbReference type="Gene3D" id="3.10.50.40">
    <property type="match status" value="1"/>
</dbReference>
<feature type="domain" description="PpiC" evidence="5">
    <location>
        <begin position="150"/>
        <end position="252"/>
    </location>
</feature>
<dbReference type="PROSITE" id="PS50198">
    <property type="entry name" value="PPIC_PPIASE_2"/>
    <property type="match status" value="1"/>
</dbReference>
<name>A0AAU9DMF9_9FUSO</name>
<dbReference type="PANTHER" id="PTHR47637:SF1">
    <property type="entry name" value="CHAPERONE SURA"/>
    <property type="match status" value="1"/>
</dbReference>
<keyword evidence="4" id="KW-1133">Transmembrane helix</keyword>
<dbReference type="PANTHER" id="PTHR47637">
    <property type="entry name" value="CHAPERONE SURA"/>
    <property type="match status" value="1"/>
</dbReference>
<evidence type="ECO:0000256" key="1">
    <source>
        <dbReference type="ARBA" id="ARBA00022729"/>
    </source>
</evidence>
<sequence>MKKNTRANAVLVLSMVLNIGLIIYIFNIQQKASQYKIKAKSNELILAKYKGKVFTQKMMDFEMKRLSKDYNNKDYKKFILESWIKNNIYADKALKEGLIKDDYLKYWLDKQKIEMLASEYLNNRLKKEVKITEIEIKNEYTNNPFYKKRPERRKVRHILIRVPYNSTKEEIEKYRKKAKLIRDRILKGAEFSIMAESYSDDKFSRKKGGDLGFISKGMFSEEFDKAAFSLKENELSPIIATPVGFEIMRIEKIELSKRQSFESVKEDIKKNLEKKKREKIYKEIEKDVMGKNKKDYKIYDEKL</sequence>
<dbReference type="SUPFAM" id="SSF109998">
    <property type="entry name" value="Triger factor/SurA peptide-binding domain-like"/>
    <property type="match status" value="1"/>
</dbReference>
<keyword evidence="7" id="KW-1185">Reference proteome</keyword>
<dbReference type="EMBL" id="AP027059">
    <property type="protein sequence ID" value="BDU49468.1"/>
    <property type="molecule type" value="Genomic_DNA"/>
</dbReference>
<keyword evidence="4" id="KW-0812">Transmembrane</keyword>
<feature type="coiled-coil region" evidence="3">
    <location>
        <begin position="122"/>
        <end position="184"/>
    </location>
</feature>
<dbReference type="RefSeq" id="WP_307904426.1">
    <property type="nucleotide sequence ID" value="NZ_AP027059.1"/>
</dbReference>
<keyword evidence="2" id="KW-0697">Rotamase</keyword>
<dbReference type="InterPro" id="IPR046357">
    <property type="entry name" value="PPIase_dom_sf"/>
</dbReference>
<keyword evidence="1" id="KW-0732">Signal</keyword>
<dbReference type="InterPro" id="IPR027304">
    <property type="entry name" value="Trigger_fact/SurA_dom_sf"/>
</dbReference>
<evidence type="ECO:0000256" key="2">
    <source>
        <dbReference type="PROSITE-ProRule" id="PRU00278"/>
    </source>
</evidence>
<evidence type="ECO:0000256" key="3">
    <source>
        <dbReference type="SAM" id="Coils"/>
    </source>
</evidence>
<keyword evidence="4" id="KW-0472">Membrane</keyword>
<feature type="transmembrane region" description="Helical" evidence="4">
    <location>
        <begin position="7"/>
        <end position="26"/>
    </location>
</feature>
<evidence type="ECO:0000313" key="7">
    <source>
        <dbReference type="Proteomes" id="UP001321582"/>
    </source>
</evidence>
<dbReference type="AlphaFoldDB" id="A0AAU9DMF9"/>
<dbReference type="GO" id="GO:0003755">
    <property type="term" value="F:peptidyl-prolyl cis-trans isomerase activity"/>
    <property type="evidence" value="ECO:0007669"/>
    <property type="project" value="UniProtKB-KW"/>
</dbReference>
<organism evidence="6 7">
    <name type="scientific">Haliovirga abyssi</name>
    <dbReference type="NCBI Taxonomy" id="2996794"/>
    <lineage>
        <taxon>Bacteria</taxon>
        <taxon>Fusobacteriati</taxon>
        <taxon>Fusobacteriota</taxon>
        <taxon>Fusobacteriia</taxon>
        <taxon>Fusobacteriales</taxon>
        <taxon>Haliovirgaceae</taxon>
        <taxon>Haliovirga</taxon>
    </lineage>
</organism>
<evidence type="ECO:0000259" key="5">
    <source>
        <dbReference type="PROSITE" id="PS50198"/>
    </source>
</evidence>
<dbReference type="SUPFAM" id="SSF54534">
    <property type="entry name" value="FKBP-like"/>
    <property type="match status" value="1"/>
</dbReference>
<accession>A0AAU9DMF9</accession>
<evidence type="ECO:0000256" key="4">
    <source>
        <dbReference type="SAM" id="Phobius"/>
    </source>
</evidence>
<keyword evidence="3" id="KW-0175">Coiled coil</keyword>
<proteinExistence type="predicted"/>
<dbReference type="InterPro" id="IPR050280">
    <property type="entry name" value="OMP_Chaperone_SurA"/>
</dbReference>
<keyword evidence="2" id="KW-0413">Isomerase</keyword>
<reference evidence="6 7" key="1">
    <citation type="submission" date="2022-11" db="EMBL/GenBank/DDBJ databases">
        <title>Haliovirga abyssi gen. nov., sp. nov., a mesophilic fermentative bacterium isolated from the Iheya North hydrothermal field and the proposal of Haliovirgaceae fam. nov.</title>
        <authorList>
            <person name="Miyazaki U."/>
            <person name="Tame A."/>
            <person name="Miyazaki J."/>
            <person name="Takai K."/>
            <person name="Sawayama S."/>
            <person name="Kitajima M."/>
            <person name="Okamoto A."/>
            <person name="Nakagawa S."/>
        </authorList>
    </citation>
    <scope>NUCLEOTIDE SEQUENCE [LARGE SCALE GENOMIC DNA]</scope>
    <source>
        <strain evidence="6 7">IC12</strain>
    </source>
</reference>
<dbReference type="InterPro" id="IPR000297">
    <property type="entry name" value="PPIase_PpiC"/>
</dbReference>
<protein>
    <recommendedName>
        <fullName evidence="5">PpiC domain-containing protein</fullName>
    </recommendedName>
</protein>
<dbReference type="Proteomes" id="UP001321582">
    <property type="component" value="Chromosome"/>
</dbReference>
<dbReference type="KEGG" id="haby:HLVA_00370"/>
<gene>
    <name evidence="6" type="ORF">HLVA_00370</name>
</gene>